<comment type="caution">
    <text evidence="1">The sequence shown here is derived from an EMBL/GenBank/DDBJ whole genome shotgun (WGS) entry which is preliminary data.</text>
</comment>
<name>A0A4S8RE18_9HELO</name>
<dbReference type="AlphaFoldDB" id="A0A4S8RE18"/>
<gene>
    <name evidence="1" type="ORF">BGAL_0071g00270</name>
</gene>
<evidence type="ECO:0000313" key="1">
    <source>
        <dbReference type="EMBL" id="THV52719.1"/>
    </source>
</evidence>
<accession>A0A4S8RE18</accession>
<reference evidence="1 2" key="1">
    <citation type="submission" date="2017-12" db="EMBL/GenBank/DDBJ databases">
        <title>Comparative genomics of Botrytis spp.</title>
        <authorList>
            <person name="Valero-Jimenez C.A."/>
            <person name="Tapia P."/>
            <person name="Veloso J."/>
            <person name="Silva-Moreno E."/>
            <person name="Staats M."/>
            <person name="Valdes J.H."/>
            <person name="Van Kan J.A.L."/>
        </authorList>
    </citation>
    <scope>NUCLEOTIDE SEQUENCE [LARGE SCALE GENOMIC DNA]</scope>
    <source>
        <strain evidence="1 2">MUCL435</strain>
    </source>
</reference>
<evidence type="ECO:0000313" key="2">
    <source>
        <dbReference type="Proteomes" id="UP000308671"/>
    </source>
</evidence>
<organism evidence="1 2">
    <name type="scientific">Botrytis galanthina</name>
    <dbReference type="NCBI Taxonomy" id="278940"/>
    <lineage>
        <taxon>Eukaryota</taxon>
        <taxon>Fungi</taxon>
        <taxon>Dikarya</taxon>
        <taxon>Ascomycota</taxon>
        <taxon>Pezizomycotina</taxon>
        <taxon>Leotiomycetes</taxon>
        <taxon>Helotiales</taxon>
        <taxon>Sclerotiniaceae</taxon>
        <taxon>Botrytis</taxon>
    </lineage>
</organism>
<protein>
    <submittedName>
        <fullName evidence="1">Uncharacterized protein</fullName>
    </submittedName>
</protein>
<keyword evidence="2" id="KW-1185">Reference proteome</keyword>
<sequence>MLKDEKPLIETIPAGHVLFTYSWSDALFAKSTRSKVGKMGGVVTIQAIQAPSSGASTGVLDRTPFRTASTSYLLSHHDSRHPKLQKCINNHEEINDIVIKPKHHASPPHKAIGQK</sequence>
<dbReference type="Proteomes" id="UP000308671">
    <property type="component" value="Unassembled WGS sequence"/>
</dbReference>
<dbReference type="EMBL" id="PQXL01000071">
    <property type="protein sequence ID" value="THV52719.1"/>
    <property type="molecule type" value="Genomic_DNA"/>
</dbReference>
<proteinExistence type="predicted"/>